<dbReference type="EMBL" id="KN832873">
    <property type="protein sequence ID" value="KIN03429.1"/>
    <property type="molecule type" value="Genomic_DNA"/>
</dbReference>
<protein>
    <submittedName>
        <fullName evidence="3">Uncharacterized protein</fullName>
    </submittedName>
</protein>
<dbReference type="InterPro" id="IPR009003">
    <property type="entry name" value="Peptidase_S1_PA"/>
</dbReference>
<keyword evidence="2" id="KW-0732">Signal</keyword>
<dbReference type="Pfam" id="PF13365">
    <property type="entry name" value="Trypsin_2"/>
    <property type="match status" value="1"/>
</dbReference>
<reference evidence="4" key="2">
    <citation type="submission" date="2015-01" db="EMBL/GenBank/DDBJ databases">
        <title>Evolutionary Origins and Diversification of the Mycorrhizal Mutualists.</title>
        <authorList>
            <consortium name="DOE Joint Genome Institute"/>
            <consortium name="Mycorrhizal Genomics Consortium"/>
            <person name="Kohler A."/>
            <person name="Kuo A."/>
            <person name="Nagy L.G."/>
            <person name="Floudas D."/>
            <person name="Copeland A."/>
            <person name="Barry K.W."/>
            <person name="Cichocki N."/>
            <person name="Veneault-Fourrey C."/>
            <person name="LaButti K."/>
            <person name="Lindquist E.A."/>
            <person name="Lipzen A."/>
            <person name="Lundell T."/>
            <person name="Morin E."/>
            <person name="Murat C."/>
            <person name="Riley R."/>
            <person name="Ohm R."/>
            <person name="Sun H."/>
            <person name="Tunlid A."/>
            <person name="Henrissat B."/>
            <person name="Grigoriev I.V."/>
            <person name="Hibbett D.S."/>
            <person name="Martin F."/>
        </authorList>
    </citation>
    <scope>NUCLEOTIDE SEQUENCE [LARGE SCALE GENOMIC DNA]</scope>
    <source>
        <strain evidence="4">Zn</strain>
    </source>
</reference>
<dbReference type="PROSITE" id="PS00134">
    <property type="entry name" value="TRYPSIN_HIS"/>
    <property type="match status" value="1"/>
</dbReference>
<dbReference type="HOGENOM" id="CLU_050832_1_1_1"/>
<evidence type="ECO:0000313" key="4">
    <source>
        <dbReference type="Proteomes" id="UP000054321"/>
    </source>
</evidence>
<name>A0A0C3CWP6_OIDMZ</name>
<sequence>MKLTSFAAYTMTLFFTGTLAAYPITGDNVNCRSGPGTSYSVTKTYAKGHEVTISCQTSGTDVSGDSIWDKTSDGCYVADHYVKTGTDGYVTSKCSSGAGATTFDGIPSVGVLHHGDATKHFCTASVIESQHSNVILTAAHCISGSGKGIVFSPGYHDGDEPYGSYPVTAAYVHPNWNQNHNIDYDFAFLTLGKGDHGGKAVDVQSVVGGNILVTSDGYQNTVEVVGYNDNEQKPRQCRVGTYKAETGQLGFTCGPFSSGTSGSPWIANYNASTKRGNVIGNIGGWHTGGCTSGVSYSSKYGTGTFSVYSRANTGSSGDSVRGGASSGC</sequence>
<dbReference type="InterPro" id="IPR018114">
    <property type="entry name" value="TRYPSIN_HIS"/>
</dbReference>
<dbReference type="OrthoDB" id="10037376at2759"/>
<dbReference type="SUPFAM" id="SSF50494">
    <property type="entry name" value="Trypsin-like serine proteases"/>
    <property type="match status" value="1"/>
</dbReference>
<keyword evidence="4" id="KW-1185">Reference proteome</keyword>
<dbReference type="AlphaFoldDB" id="A0A0C3CWP6"/>
<gene>
    <name evidence="3" type="ORF">OIDMADRAFT_51392</name>
</gene>
<dbReference type="InterPro" id="IPR050430">
    <property type="entry name" value="Peptidase_S1"/>
</dbReference>
<dbReference type="InterPro" id="IPR043504">
    <property type="entry name" value="Peptidase_S1_PA_chymotrypsin"/>
</dbReference>
<evidence type="ECO:0000256" key="1">
    <source>
        <dbReference type="ARBA" id="ARBA00023157"/>
    </source>
</evidence>
<dbReference type="GO" id="GO:0006508">
    <property type="term" value="P:proteolysis"/>
    <property type="evidence" value="ECO:0007669"/>
    <property type="project" value="InterPro"/>
</dbReference>
<organism evidence="3 4">
    <name type="scientific">Oidiodendron maius (strain Zn)</name>
    <dbReference type="NCBI Taxonomy" id="913774"/>
    <lineage>
        <taxon>Eukaryota</taxon>
        <taxon>Fungi</taxon>
        <taxon>Dikarya</taxon>
        <taxon>Ascomycota</taxon>
        <taxon>Pezizomycotina</taxon>
        <taxon>Leotiomycetes</taxon>
        <taxon>Leotiomycetes incertae sedis</taxon>
        <taxon>Myxotrichaceae</taxon>
        <taxon>Oidiodendron</taxon>
    </lineage>
</organism>
<dbReference type="PANTHER" id="PTHR24276">
    <property type="entry name" value="POLYSERASE-RELATED"/>
    <property type="match status" value="1"/>
</dbReference>
<keyword evidence="1" id="KW-1015">Disulfide bond</keyword>
<reference evidence="3 4" key="1">
    <citation type="submission" date="2014-04" db="EMBL/GenBank/DDBJ databases">
        <authorList>
            <consortium name="DOE Joint Genome Institute"/>
            <person name="Kuo A."/>
            <person name="Martino E."/>
            <person name="Perotto S."/>
            <person name="Kohler A."/>
            <person name="Nagy L.G."/>
            <person name="Floudas D."/>
            <person name="Copeland A."/>
            <person name="Barry K.W."/>
            <person name="Cichocki N."/>
            <person name="Veneault-Fourrey C."/>
            <person name="LaButti K."/>
            <person name="Lindquist E.A."/>
            <person name="Lipzen A."/>
            <person name="Lundell T."/>
            <person name="Morin E."/>
            <person name="Murat C."/>
            <person name="Sun H."/>
            <person name="Tunlid A."/>
            <person name="Henrissat B."/>
            <person name="Grigoriev I.V."/>
            <person name="Hibbett D.S."/>
            <person name="Martin F."/>
            <person name="Nordberg H.P."/>
            <person name="Cantor M.N."/>
            <person name="Hua S.X."/>
        </authorList>
    </citation>
    <scope>NUCLEOTIDE SEQUENCE [LARGE SCALE GENOMIC DNA]</scope>
    <source>
        <strain evidence="3 4">Zn</strain>
    </source>
</reference>
<dbReference type="GO" id="GO:0004252">
    <property type="term" value="F:serine-type endopeptidase activity"/>
    <property type="evidence" value="ECO:0007669"/>
    <property type="project" value="InterPro"/>
</dbReference>
<proteinExistence type="predicted"/>
<dbReference type="PANTHER" id="PTHR24276:SF98">
    <property type="entry name" value="FI18310P1-RELATED"/>
    <property type="match status" value="1"/>
</dbReference>
<accession>A0A0C3CWP6</accession>
<evidence type="ECO:0000313" key="3">
    <source>
        <dbReference type="EMBL" id="KIN03429.1"/>
    </source>
</evidence>
<evidence type="ECO:0000256" key="2">
    <source>
        <dbReference type="SAM" id="SignalP"/>
    </source>
</evidence>
<feature type="signal peptide" evidence="2">
    <location>
        <begin position="1"/>
        <end position="20"/>
    </location>
</feature>
<dbReference type="Gene3D" id="2.40.10.10">
    <property type="entry name" value="Trypsin-like serine proteases"/>
    <property type="match status" value="2"/>
</dbReference>
<dbReference type="Proteomes" id="UP000054321">
    <property type="component" value="Unassembled WGS sequence"/>
</dbReference>
<feature type="chain" id="PRO_5002173404" evidence="2">
    <location>
        <begin position="21"/>
        <end position="328"/>
    </location>
</feature>
<dbReference type="InParanoid" id="A0A0C3CWP6"/>
<dbReference type="Gene3D" id="2.30.30.40">
    <property type="entry name" value="SH3 Domains"/>
    <property type="match status" value="1"/>
</dbReference>